<dbReference type="Proteomes" id="UP001632037">
    <property type="component" value="Unassembled WGS sequence"/>
</dbReference>
<evidence type="ECO:0000313" key="2">
    <source>
        <dbReference type="EMBL" id="KAL3673094.1"/>
    </source>
</evidence>
<dbReference type="AlphaFoldDB" id="A0ABD3G3P3"/>
<feature type="compositionally biased region" description="Low complexity" evidence="1">
    <location>
        <begin position="114"/>
        <end position="123"/>
    </location>
</feature>
<reference evidence="2 3" key="1">
    <citation type="submission" date="2024-09" db="EMBL/GenBank/DDBJ databases">
        <title>Genome sequencing and assembly of Phytophthora oleae, isolate VK10A, causative agent of rot of olive drupes.</title>
        <authorList>
            <person name="Conti Taguali S."/>
            <person name="Riolo M."/>
            <person name="La Spada F."/>
            <person name="Cacciola S.O."/>
            <person name="Dionisio G."/>
        </authorList>
    </citation>
    <scope>NUCLEOTIDE SEQUENCE [LARGE SCALE GENOMIC DNA]</scope>
    <source>
        <strain evidence="2 3">VK10A</strain>
    </source>
</reference>
<sequence length="785" mass="86421">MHSSVQSSNAPPPSRRSDAPLTAERAMMDQIRSKLERAQRRLARNAPSSSSSSYIPSSEYNSAMHKAPVKSVLMEDMPATASRHYAPPSTTRQPPSTRHHGMPPPPSTARYGMPPSSRRPPSSKYDASSRQHSSRYAQQQYKSRSKYSQGDADPLNGGPPPMSTPYLVYSSSRPPMTGSQHSKSKGPPTEHKREEKHRHRAPSSSYFNTSMNGPPSAMRSGIARPPTSRVRFEGHEEERRESIKKMELDNEERKHRKEREARHLRHREREMKNVNARAKGKGPASPIAATRGRRSGSVENPPKSAIKLSAYEDIAQAIPTSPVGRPRRSSINNPPPKSDIKISAFEDMVPRRRSSGAQNNPPKPAEPEKSEEPEKPEENVADTPENDDTREQKVIKLKVAGVEAEAVVDQTPVDNQETVEAAPEVVESPPPSVVPESEEPSRSEEEDAGDTSAYDTDDSYEFDSDSEYLSSSGYSMFEAHVLEVDVEMDVYSDDSDEDSPPEDTNGGNQEPEADKGDEDVPTPPATELSTVREEDEDEQAPVSRLSAKDLAFYALGRTNISSISDAGSPVSSINGKQSPKHAPPPMSYTPASSAFPRSRALGRPPVPATTGRALAGTRSSRILPPSSTTSIASYVRRSRARAPMDLKNQLPPSIGVLSGLSSGSSAFVMDPKYFYEVTWKSGEFAFSVQRVYTDENEFEFDDRTQEPQLFLRMLLNTERSTCRSFDNVRVGDVLIRVGDAYVSDLGLEGSGTVLTKFFAKMMAQTPIKLTFQRMAPSDWEGGVEL</sequence>
<accession>A0ABD3G3P3</accession>
<proteinExistence type="predicted"/>
<feature type="compositionally biased region" description="Acidic residues" evidence="1">
    <location>
        <begin position="487"/>
        <end position="501"/>
    </location>
</feature>
<organism evidence="2 3">
    <name type="scientific">Phytophthora oleae</name>
    <dbReference type="NCBI Taxonomy" id="2107226"/>
    <lineage>
        <taxon>Eukaryota</taxon>
        <taxon>Sar</taxon>
        <taxon>Stramenopiles</taxon>
        <taxon>Oomycota</taxon>
        <taxon>Peronosporomycetes</taxon>
        <taxon>Peronosporales</taxon>
        <taxon>Peronosporaceae</taxon>
        <taxon>Phytophthora</taxon>
    </lineage>
</organism>
<dbReference type="EMBL" id="JBIMZQ010000003">
    <property type="protein sequence ID" value="KAL3673094.1"/>
    <property type="molecule type" value="Genomic_DNA"/>
</dbReference>
<feature type="compositionally biased region" description="Basic and acidic residues" evidence="1">
    <location>
        <begin position="365"/>
        <end position="378"/>
    </location>
</feature>
<gene>
    <name evidence="2" type="ORF">V7S43_002389</name>
</gene>
<comment type="caution">
    <text evidence="2">The sequence shown here is derived from an EMBL/GenBank/DDBJ whole genome shotgun (WGS) entry which is preliminary data.</text>
</comment>
<feature type="compositionally biased region" description="Basic and acidic residues" evidence="1">
    <location>
        <begin position="230"/>
        <end position="272"/>
    </location>
</feature>
<feature type="compositionally biased region" description="Acidic residues" evidence="1">
    <location>
        <begin position="444"/>
        <end position="466"/>
    </location>
</feature>
<protein>
    <recommendedName>
        <fullName evidence="4">PDZ domain-containing protein</fullName>
    </recommendedName>
</protein>
<name>A0ABD3G3P3_9STRA</name>
<keyword evidence="3" id="KW-1185">Reference proteome</keyword>
<feature type="compositionally biased region" description="Polar residues" evidence="1">
    <location>
        <begin position="169"/>
        <end position="181"/>
    </location>
</feature>
<evidence type="ECO:0000313" key="3">
    <source>
        <dbReference type="Proteomes" id="UP001632037"/>
    </source>
</evidence>
<feature type="compositionally biased region" description="Low complexity" evidence="1">
    <location>
        <begin position="138"/>
        <end position="149"/>
    </location>
</feature>
<feature type="compositionally biased region" description="Polar residues" evidence="1">
    <location>
        <begin position="125"/>
        <end position="137"/>
    </location>
</feature>
<feature type="compositionally biased region" description="Polar residues" evidence="1">
    <location>
        <begin position="563"/>
        <end position="577"/>
    </location>
</feature>
<feature type="compositionally biased region" description="Low complexity" evidence="1">
    <location>
        <begin position="87"/>
        <end position="96"/>
    </location>
</feature>
<feature type="region of interest" description="Disordered" evidence="1">
    <location>
        <begin position="487"/>
        <end position="543"/>
    </location>
</feature>
<feature type="compositionally biased region" description="Low complexity" evidence="1">
    <location>
        <begin position="45"/>
        <end position="63"/>
    </location>
</feature>
<evidence type="ECO:0000256" key="1">
    <source>
        <dbReference type="SAM" id="MobiDB-lite"/>
    </source>
</evidence>
<feature type="region of interest" description="Disordered" evidence="1">
    <location>
        <begin position="1"/>
        <end position="468"/>
    </location>
</feature>
<feature type="compositionally biased region" description="Polar residues" evidence="1">
    <location>
        <begin position="617"/>
        <end position="628"/>
    </location>
</feature>
<feature type="compositionally biased region" description="Polar residues" evidence="1">
    <location>
        <begin position="202"/>
        <end position="213"/>
    </location>
</feature>
<evidence type="ECO:0008006" key="4">
    <source>
        <dbReference type="Google" id="ProtNLM"/>
    </source>
</evidence>
<feature type="region of interest" description="Disordered" evidence="1">
    <location>
        <begin position="563"/>
        <end position="628"/>
    </location>
</feature>